<dbReference type="PANTHER" id="PTHR47756">
    <property type="entry name" value="BLL6612 PROTEIN-RELATED"/>
    <property type="match status" value="1"/>
</dbReference>
<dbReference type="Pfam" id="PF08281">
    <property type="entry name" value="Sigma70_r4_2"/>
    <property type="match status" value="1"/>
</dbReference>
<name>A0A4R6UU12_9GAMM</name>
<comment type="caution">
    <text evidence="4">The sequence shown here is derived from an EMBL/GenBank/DDBJ whole genome shotgun (WGS) entry which is preliminary data.</text>
</comment>
<feature type="domain" description="DUF6596" evidence="3">
    <location>
        <begin position="184"/>
        <end position="282"/>
    </location>
</feature>
<dbReference type="Pfam" id="PF04542">
    <property type="entry name" value="Sigma70_r2"/>
    <property type="match status" value="1"/>
</dbReference>
<evidence type="ECO:0000259" key="2">
    <source>
        <dbReference type="Pfam" id="PF08281"/>
    </source>
</evidence>
<dbReference type="GO" id="GO:0006352">
    <property type="term" value="P:DNA-templated transcription initiation"/>
    <property type="evidence" value="ECO:0007669"/>
    <property type="project" value="InterPro"/>
</dbReference>
<evidence type="ECO:0000259" key="1">
    <source>
        <dbReference type="Pfam" id="PF04542"/>
    </source>
</evidence>
<dbReference type="SUPFAM" id="SSF88946">
    <property type="entry name" value="Sigma2 domain of RNA polymerase sigma factors"/>
    <property type="match status" value="1"/>
</dbReference>
<dbReference type="Gene3D" id="1.10.1740.10">
    <property type="match status" value="1"/>
</dbReference>
<organism evidence="4 5">
    <name type="scientific">Permianibacter aggregans</name>
    <dbReference type="NCBI Taxonomy" id="1510150"/>
    <lineage>
        <taxon>Bacteria</taxon>
        <taxon>Pseudomonadati</taxon>
        <taxon>Pseudomonadota</taxon>
        <taxon>Gammaproteobacteria</taxon>
        <taxon>Pseudomonadales</taxon>
        <taxon>Pseudomonadaceae</taxon>
        <taxon>Permianibacter</taxon>
    </lineage>
</organism>
<protein>
    <submittedName>
        <fullName evidence="4">RNA polymerase ECF family sigma subunit</fullName>
    </submittedName>
</protein>
<dbReference type="InterPro" id="IPR013249">
    <property type="entry name" value="RNA_pol_sigma70_r4_t2"/>
</dbReference>
<proteinExistence type="predicted"/>
<dbReference type="RefSeq" id="WP_280529056.1">
    <property type="nucleotide sequence ID" value="NZ_CP037953.1"/>
</dbReference>
<dbReference type="AlphaFoldDB" id="A0A4R6UU12"/>
<sequence>MSTSTATSLHQIEAIYRRESRRVFATLLRMLGDFDVAEDAMQDAFRSAIQQWPTQGIPANPRAWLVSAGRFRGIDFLRRQAKLSFPGNEQLENFIDDSAVPEQDEHIEDDRLRLIFTCCHPALDRSVQVALTLREVCGMTTEAIASAFLIAPTTLAQRLVRGKAKIRMANIPYQVPDSAQLPERLESVLAVIYLIFNEGYRASSGHALTRPELTLEAIRLGRLLRELLPDPEVLGLLALMLLHESRREARSNADGDLVLLEDQDRGRWDRQLINEALLLVQQIFQAGEVGSYALEAAIAAVHARAVNYQQTSWSEIVALYDLLLQAAPSPVIELNRAVAIAMRDGVETALPLIEALLAQAELRDYQPLYATHADLCRRLGRNSDAITSYQRALALSSQLPEQRFLQNRLQDLLNLKTAVDRSVR</sequence>
<evidence type="ECO:0000259" key="3">
    <source>
        <dbReference type="Pfam" id="PF20239"/>
    </source>
</evidence>
<dbReference type="InterPro" id="IPR046531">
    <property type="entry name" value="DUF6596"/>
</dbReference>
<feature type="domain" description="RNA polymerase sigma factor 70 region 4 type 2" evidence="2">
    <location>
        <begin position="115"/>
        <end position="166"/>
    </location>
</feature>
<gene>
    <name evidence="4" type="ORF">EV696_103115</name>
</gene>
<dbReference type="EMBL" id="SNYM01000003">
    <property type="protein sequence ID" value="TDQ49746.1"/>
    <property type="molecule type" value="Genomic_DNA"/>
</dbReference>
<evidence type="ECO:0000313" key="5">
    <source>
        <dbReference type="Proteomes" id="UP000295375"/>
    </source>
</evidence>
<dbReference type="GO" id="GO:0003677">
    <property type="term" value="F:DNA binding"/>
    <property type="evidence" value="ECO:0007669"/>
    <property type="project" value="InterPro"/>
</dbReference>
<dbReference type="Pfam" id="PF20239">
    <property type="entry name" value="DUF6596"/>
    <property type="match status" value="1"/>
</dbReference>
<reference evidence="4 5" key="1">
    <citation type="submission" date="2019-03" db="EMBL/GenBank/DDBJ databases">
        <title>Genomic Encyclopedia of Type Strains, Phase IV (KMG-IV): sequencing the most valuable type-strain genomes for metagenomic binning, comparative biology and taxonomic classification.</title>
        <authorList>
            <person name="Goeker M."/>
        </authorList>
    </citation>
    <scope>NUCLEOTIDE SEQUENCE [LARGE SCALE GENOMIC DNA]</scope>
    <source>
        <strain evidence="4 5">DSM 103792</strain>
    </source>
</reference>
<dbReference type="SUPFAM" id="SSF48452">
    <property type="entry name" value="TPR-like"/>
    <property type="match status" value="1"/>
</dbReference>
<keyword evidence="5" id="KW-1185">Reference proteome</keyword>
<dbReference type="InterPro" id="IPR007627">
    <property type="entry name" value="RNA_pol_sigma70_r2"/>
</dbReference>
<feature type="domain" description="RNA polymerase sigma-70 region 2" evidence="1">
    <location>
        <begin position="15"/>
        <end position="81"/>
    </location>
</feature>
<dbReference type="InterPro" id="IPR011990">
    <property type="entry name" value="TPR-like_helical_dom_sf"/>
</dbReference>
<dbReference type="Proteomes" id="UP000295375">
    <property type="component" value="Unassembled WGS sequence"/>
</dbReference>
<dbReference type="GO" id="GO:0016987">
    <property type="term" value="F:sigma factor activity"/>
    <property type="evidence" value="ECO:0007669"/>
    <property type="project" value="InterPro"/>
</dbReference>
<dbReference type="PANTHER" id="PTHR47756:SF2">
    <property type="entry name" value="BLL6612 PROTEIN"/>
    <property type="match status" value="1"/>
</dbReference>
<evidence type="ECO:0000313" key="4">
    <source>
        <dbReference type="EMBL" id="TDQ49746.1"/>
    </source>
</evidence>
<dbReference type="SUPFAM" id="SSF88659">
    <property type="entry name" value="Sigma3 and sigma4 domains of RNA polymerase sigma factors"/>
    <property type="match status" value="1"/>
</dbReference>
<accession>A0A4R6UU12</accession>
<dbReference type="InterPro" id="IPR013324">
    <property type="entry name" value="RNA_pol_sigma_r3/r4-like"/>
</dbReference>
<dbReference type="InterPro" id="IPR013325">
    <property type="entry name" value="RNA_pol_sigma_r2"/>
</dbReference>